<accession>A0A7R5KWU2</accession>
<feature type="compositionally biased region" description="Basic and acidic residues" evidence="1">
    <location>
        <begin position="50"/>
        <end position="66"/>
    </location>
</feature>
<feature type="compositionally biased region" description="Basic and acidic residues" evidence="1">
    <location>
        <begin position="249"/>
        <end position="258"/>
    </location>
</feature>
<name>A0A7R5KWU2_9PASS</name>
<evidence type="ECO:0000313" key="3">
    <source>
        <dbReference type="RefSeq" id="XP_039245561.1"/>
    </source>
</evidence>
<gene>
    <name evidence="3" type="primary">LOC120324893</name>
</gene>
<dbReference type="AlphaFoldDB" id="A0A7R5KWU2"/>
<dbReference type="InParanoid" id="A0A7R5KWU2"/>
<protein>
    <submittedName>
        <fullName evidence="3">Proline-rich proteoglycan 2-like</fullName>
    </submittedName>
</protein>
<sequence>MADEGSRLRSYSITAACLHAWGAGSARRTRGKRLALPPSPEASPPPGRTALHDIEERARLGREHIQTRPQRCQSARPPRAGPGTESELRAHGGAASHPGKGLCPLAAPPRCLTLRGRRRRDPPLSRRGLRLHPGPSASRAGRAPPRCPGPRRSTDATPGHPDKGGARGGEAPPRRLQLRAHPAALRGRRPFPSSAARPEFPQRRAARPGLLPPVSAQPLRAASAFLPPRRARRRGAAPPPSPARRRLRVGAERGPELRRRPRPLSPVRPNSTGSSRHKGESLPPPARAPVPPRRPRRPAPPRTIEVAPGRKNSIHDGQSSLPRCESGKTSSRTRAGSHAPTPTISLKEMVNHTLQRSDDSL</sequence>
<feature type="compositionally biased region" description="Polar residues" evidence="1">
    <location>
        <begin position="315"/>
        <end position="344"/>
    </location>
</feature>
<dbReference type="GeneID" id="120324893"/>
<keyword evidence="2" id="KW-1185">Reference proteome</keyword>
<feature type="compositionally biased region" description="Low complexity" evidence="1">
    <location>
        <begin position="131"/>
        <end position="144"/>
    </location>
</feature>
<feature type="compositionally biased region" description="Pro residues" evidence="1">
    <location>
        <begin position="37"/>
        <end position="47"/>
    </location>
</feature>
<dbReference type="RefSeq" id="XP_039245561.1">
    <property type="nucleotide sequence ID" value="XM_039389627.1"/>
</dbReference>
<evidence type="ECO:0000256" key="1">
    <source>
        <dbReference type="SAM" id="MobiDB-lite"/>
    </source>
</evidence>
<dbReference type="Proteomes" id="UP000504627">
    <property type="component" value="Unplaced"/>
</dbReference>
<feature type="compositionally biased region" description="Low complexity" evidence="1">
    <location>
        <begin position="218"/>
        <end position="228"/>
    </location>
</feature>
<organism evidence="2 3">
    <name type="scientific">Pipra filicauda</name>
    <name type="common">Wire-tailed manakin</name>
    <dbReference type="NCBI Taxonomy" id="649802"/>
    <lineage>
        <taxon>Eukaryota</taxon>
        <taxon>Metazoa</taxon>
        <taxon>Chordata</taxon>
        <taxon>Craniata</taxon>
        <taxon>Vertebrata</taxon>
        <taxon>Euteleostomi</taxon>
        <taxon>Archelosauria</taxon>
        <taxon>Archosauria</taxon>
        <taxon>Dinosauria</taxon>
        <taxon>Saurischia</taxon>
        <taxon>Theropoda</taxon>
        <taxon>Coelurosauria</taxon>
        <taxon>Aves</taxon>
        <taxon>Neognathae</taxon>
        <taxon>Neoaves</taxon>
        <taxon>Telluraves</taxon>
        <taxon>Australaves</taxon>
        <taxon>Passeriformes</taxon>
        <taxon>Pipridae</taxon>
        <taxon>Pipra</taxon>
    </lineage>
</organism>
<evidence type="ECO:0000313" key="2">
    <source>
        <dbReference type="Proteomes" id="UP000504627"/>
    </source>
</evidence>
<feature type="region of interest" description="Disordered" evidence="1">
    <location>
        <begin position="22"/>
        <end position="361"/>
    </location>
</feature>
<reference evidence="3" key="1">
    <citation type="submission" date="2025-08" db="UniProtKB">
        <authorList>
            <consortium name="RefSeq"/>
        </authorList>
    </citation>
    <scope>IDENTIFICATION</scope>
    <source>
        <tissue evidence="3">Muscle</tissue>
    </source>
</reference>
<feature type="compositionally biased region" description="Pro residues" evidence="1">
    <location>
        <begin position="282"/>
        <end position="292"/>
    </location>
</feature>
<proteinExistence type="predicted"/>